<dbReference type="AlphaFoldDB" id="A0A494YST8"/>
<evidence type="ECO:0000313" key="2">
    <source>
        <dbReference type="Proteomes" id="UP000281813"/>
    </source>
</evidence>
<dbReference type="RefSeq" id="WP_121133924.1">
    <property type="nucleotide sequence ID" value="NZ_JBHUFK010000035.1"/>
</dbReference>
<dbReference type="GO" id="GO:0030420">
    <property type="term" value="P:establishment of competence for transformation"/>
    <property type="evidence" value="ECO:0007669"/>
    <property type="project" value="InterPro"/>
</dbReference>
<keyword evidence="2" id="KW-1185">Reference proteome</keyword>
<dbReference type="Pfam" id="PF06338">
    <property type="entry name" value="ComK"/>
    <property type="match status" value="1"/>
</dbReference>
<name>A0A494YST8_9BACI</name>
<proteinExistence type="predicted"/>
<dbReference type="OrthoDB" id="2417337at2"/>
<comment type="caution">
    <text evidence="1">The sequence shown here is derived from an EMBL/GenBank/DDBJ whole genome shotgun (WGS) entry which is preliminary data.</text>
</comment>
<accession>A0A494YST8</accession>
<evidence type="ECO:0000313" key="1">
    <source>
        <dbReference type="EMBL" id="RKQ13190.1"/>
    </source>
</evidence>
<dbReference type="InterPro" id="IPR010461">
    <property type="entry name" value="ComK"/>
</dbReference>
<gene>
    <name evidence="1" type="ORF">D8M05_16960</name>
</gene>
<sequence>MCNIQSRYSINHKTMILLPVKHTDYDTIVVEQDRHLFVQQTTTQLIRTACLDNCSTYEGTRTAVMHKTGFKRKVPIPINRSKRIYTFPTHSTNRNFLSCWVFYQHVEHIRNNPFAKTSNPSAIITFNNMAELKLEAISSYALKQQMRRTFACIREFSTEELQMT</sequence>
<dbReference type="Proteomes" id="UP000281813">
    <property type="component" value="Unassembled WGS sequence"/>
</dbReference>
<dbReference type="EMBL" id="RBZO01000035">
    <property type="protein sequence ID" value="RKQ13190.1"/>
    <property type="molecule type" value="Genomic_DNA"/>
</dbReference>
<protein>
    <submittedName>
        <fullName evidence="1">Competence protein</fullName>
    </submittedName>
</protein>
<reference evidence="1 2" key="1">
    <citation type="journal article" date="2015" name="Antonie Van Leeuwenhoek">
        <title>Oceanobacillus bengalensis sp. nov., a bacterium isolated from seawater of the Bay of Bengal.</title>
        <authorList>
            <person name="Yongchang O."/>
            <person name="Xiang W."/>
            <person name="Wang G."/>
        </authorList>
    </citation>
    <scope>NUCLEOTIDE SEQUENCE [LARGE SCALE GENOMIC DNA]</scope>
    <source>
        <strain evidence="1 2">MCCC 1K00260</strain>
    </source>
</reference>
<organism evidence="1 2">
    <name type="scientific">Oceanobacillus bengalensis</name>
    <dbReference type="NCBI Taxonomy" id="1435466"/>
    <lineage>
        <taxon>Bacteria</taxon>
        <taxon>Bacillati</taxon>
        <taxon>Bacillota</taxon>
        <taxon>Bacilli</taxon>
        <taxon>Bacillales</taxon>
        <taxon>Bacillaceae</taxon>
        <taxon>Oceanobacillus</taxon>
    </lineage>
</organism>